<dbReference type="Gene3D" id="2.40.30.170">
    <property type="match status" value="1"/>
</dbReference>
<dbReference type="NCBIfam" id="TIGR01730">
    <property type="entry name" value="RND_mfp"/>
    <property type="match status" value="1"/>
</dbReference>
<evidence type="ECO:0000259" key="4">
    <source>
        <dbReference type="Pfam" id="PF25954"/>
    </source>
</evidence>
<evidence type="ECO:0000256" key="1">
    <source>
        <dbReference type="ARBA" id="ARBA00009477"/>
    </source>
</evidence>
<sequence length="374" mass="41631">MKNIYILFISLAFVACGNSEKNNESTSEADLNSNTIVVTPAQFKGEGMQLGTLQKQDFNGTVKTNGMIDVPPSNKANVSTFMGGYITKTPLLIGDKVKKGQLLVTLENPEFVELQQQYLEIAEQLNYLKSEFERQKTLHDENITSQKNFLKAESTYKSSLAHYNGLQKKLKMLNINPTSVEQGQITSTVNIYAPIEGYITKVNVSNGTYVSPADTILEIIDTAHIHLELIVFEKDILNIKKGQKINFKIPEASAKTFEAEVHLVGTSIDATNRTVKIHGHIKDEKEASFIVGMFVEAEIVINNTNSFALPNTAVAEIEGDYFALVLESKSANYTFNKTKINVGKQTENYIEVLNYNDFSDKQVLTNGSFMLLSE</sequence>
<comment type="caution">
    <text evidence="5">The sequence shown here is derived from an EMBL/GenBank/DDBJ whole genome shotgun (WGS) entry which is preliminary data.</text>
</comment>
<evidence type="ECO:0000313" key="5">
    <source>
        <dbReference type="EMBL" id="MFD0834504.1"/>
    </source>
</evidence>
<dbReference type="Proteomes" id="UP001597011">
    <property type="component" value="Unassembled WGS sequence"/>
</dbReference>
<dbReference type="PROSITE" id="PS51257">
    <property type="entry name" value="PROKAR_LIPOPROTEIN"/>
    <property type="match status" value="1"/>
</dbReference>
<dbReference type="SUPFAM" id="SSF111369">
    <property type="entry name" value="HlyD-like secretion proteins"/>
    <property type="match status" value="1"/>
</dbReference>
<evidence type="ECO:0000313" key="6">
    <source>
        <dbReference type="Proteomes" id="UP001597011"/>
    </source>
</evidence>
<dbReference type="Gene3D" id="2.40.50.100">
    <property type="match status" value="1"/>
</dbReference>
<dbReference type="InterPro" id="IPR051909">
    <property type="entry name" value="MFP_Cation_Efflux"/>
</dbReference>
<dbReference type="Pfam" id="PF25919">
    <property type="entry name" value="BSH_CusB"/>
    <property type="match status" value="1"/>
</dbReference>
<reference evidence="6" key="1">
    <citation type="journal article" date="2019" name="Int. J. Syst. Evol. Microbiol.">
        <title>The Global Catalogue of Microorganisms (GCM) 10K type strain sequencing project: providing services to taxonomists for standard genome sequencing and annotation.</title>
        <authorList>
            <consortium name="The Broad Institute Genomics Platform"/>
            <consortium name="The Broad Institute Genome Sequencing Center for Infectious Disease"/>
            <person name="Wu L."/>
            <person name="Ma J."/>
        </authorList>
    </citation>
    <scope>NUCLEOTIDE SEQUENCE [LARGE SCALE GENOMIC DNA]</scope>
    <source>
        <strain evidence="6">CCUG 60529</strain>
    </source>
</reference>
<dbReference type="PANTHER" id="PTHR30097:SF4">
    <property type="entry name" value="SLR6042 PROTEIN"/>
    <property type="match status" value="1"/>
</dbReference>
<feature type="domain" description="CusB-like barrel-sandwich hybrid" evidence="3">
    <location>
        <begin position="82"/>
        <end position="219"/>
    </location>
</feature>
<dbReference type="InterPro" id="IPR058792">
    <property type="entry name" value="Beta-barrel_RND_2"/>
</dbReference>
<dbReference type="InterPro" id="IPR058790">
    <property type="entry name" value="BSH_CusB"/>
</dbReference>
<proteinExistence type="inferred from homology"/>
<gene>
    <name evidence="5" type="ORF">ACFQ0I_01905</name>
</gene>
<keyword evidence="6" id="KW-1185">Reference proteome</keyword>
<dbReference type="InterPro" id="IPR006143">
    <property type="entry name" value="RND_pump_MFP"/>
</dbReference>
<dbReference type="PANTHER" id="PTHR30097">
    <property type="entry name" value="CATION EFFLUX SYSTEM PROTEIN CUSB"/>
    <property type="match status" value="1"/>
</dbReference>
<accession>A0ABW3BP14</accession>
<dbReference type="Pfam" id="PF25954">
    <property type="entry name" value="Beta-barrel_RND_2"/>
    <property type="match status" value="1"/>
</dbReference>
<dbReference type="Gene3D" id="1.10.287.470">
    <property type="entry name" value="Helix hairpin bin"/>
    <property type="match status" value="1"/>
</dbReference>
<dbReference type="EMBL" id="JBHTIB010000002">
    <property type="protein sequence ID" value="MFD0834504.1"/>
    <property type="molecule type" value="Genomic_DNA"/>
</dbReference>
<comment type="similarity">
    <text evidence="1">Belongs to the membrane fusion protein (MFP) (TC 8.A.1) family.</text>
</comment>
<organism evidence="5 6">
    <name type="scientific">Mariniflexile aquimaris</name>
    <dbReference type="NCBI Taxonomy" id="881009"/>
    <lineage>
        <taxon>Bacteria</taxon>
        <taxon>Pseudomonadati</taxon>
        <taxon>Bacteroidota</taxon>
        <taxon>Flavobacteriia</taxon>
        <taxon>Flavobacteriales</taxon>
        <taxon>Flavobacteriaceae</taxon>
        <taxon>Mariniflexile</taxon>
    </lineage>
</organism>
<dbReference type="Gene3D" id="2.40.420.20">
    <property type="match status" value="1"/>
</dbReference>
<name>A0ABW3BP14_9FLAO</name>
<dbReference type="RefSeq" id="WP_379938848.1">
    <property type="nucleotide sequence ID" value="NZ_JBHTIB010000002.1"/>
</dbReference>
<protein>
    <submittedName>
        <fullName evidence="5">Efflux RND transporter periplasmic adaptor subunit</fullName>
    </submittedName>
</protein>
<evidence type="ECO:0000256" key="2">
    <source>
        <dbReference type="ARBA" id="ARBA00022448"/>
    </source>
</evidence>
<keyword evidence="2" id="KW-0813">Transport</keyword>
<feature type="domain" description="CusB-like beta-barrel" evidence="4">
    <location>
        <begin position="227"/>
        <end position="298"/>
    </location>
</feature>
<evidence type="ECO:0000259" key="3">
    <source>
        <dbReference type="Pfam" id="PF25919"/>
    </source>
</evidence>